<sequence length="113" mass="12510">MRRCSSYRISDCSVSICLSGGEKERSRMFMLKRSCNPSSLPMSSVYNLGLERSFLGDKLPVDLLFQPPSVSGVAIHCFCAIHTIRLNEMFSPNPHLKASIVLLFCPPLLGNST</sequence>
<dbReference type="Proteomes" id="UP000784294">
    <property type="component" value="Unassembled WGS sequence"/>
</dbReference>
<accession>A0A3S5CJS3</accession>
<gene>
    <name evidence="1" type="ORF">PXEA_LOCUS20609</name>
</gene>
<name>A0A3S5CJS3_9PLAT</name>
<organism evidence="1 2">
    <name type="scientific">Protopolystoma xenopodis</name>
    <dbReference type="NCBI Taxonomy" id="117903"/>
    <lineage>
        <taxon>Eukaryota</taxon>
        <taxon>Metazoa</taxon>
        <taxon>Spiralia</taxon>
        <taxon>Lophotrochozoa</taxon>
        <taxon>Platyhelminthes</taxon>
        <taxon>Monogenea</taxon>
        <taxon>Polyopisthocotylea</taxon>
        <taxon>Polystomatidea</taxon>
        <taxon>Polystomatidae</taxon>
        <taxon>Protopolystoma</taxon>
    </lineage>
</organism>
<protein>
    <submittedName>
        <fullName evidence="1">Uncharacterized protein</fullName>
    </submittedName>
</protein>
<reference evidence="1" key="1">
    <citation type="submission" date="2018-11" db="EMBL/GenBank/DDBJ databases">
        <authorList>
            <consortium name="Pathogen Informatics"/>
        </authorList>
    </citation>
    <scope>NUCLEOTIDE SEQUENCE</scope>
</reference>
<dbReference type="EMBL" id="CAAALY010085359">
    <property type="protein sequence ID" value="VEL27169.1"/>
    <property type="molecule type" value="Genomic_DNA"/>
</dbReference>
<evidence type="ECO:0000313" key="1">
    <source>
        <dbReference type="EMBL" id="VEL27169.1"/>
    </source>
</evidence>
<comment type="caution">
    <text evidence="1">The sequence shown here is derived from an EMBL/GenBank/DDBJ whole genome shotgun (WGS) entry which is preliminary data.</text>
</comment>
<proteinExistence type="predicted"/>
<dbReference type="AlphaFoldDB" id="A0A3S5CJS3"/>
<evidence type="ECO:0000313" key="2">
    <source>
        <dbReference type="Proteomes" id="UP000784294"/>
    </source>
</evidence>
<keyword evidence="2" id="KW-1185">Reference proteome</keyword>